<keyword evidence="4" id="KW-1185">Reference proteome</keyword>
<protein>
    <submittedName>
        <fullName evidence="3">Uncharacterized protein</fullName>
    </submittedName>
</protein>
<keyword evidence="2" id="KW-0472">Membrane</keyword>
<organism evidence="3 4">
    <name type="scientific">Lithohypha guttulata</name>
    <dbReference type="NCBI Taxonomy" id="1690604"/>
    <lineage>
        <taxon>Eukaryota</taxon>
        <taxon>Fungi</taxon>
        <taxon>Dikarya</taxon>
        <taxon>Ascomycota</taxon>
        <taxon>Pezizomycotina</taxon>
        <taxon>Eurotiomycetes</taxon>
        <taxon>Chaetothyriomycetidae</taxon>
        <taxon>Chaetothyriales</taxon>
        <taxon>Trichomeriaceae</taxon>
        <taxon>Lithohypha</taxon>
    </lineage>
</organism>
<feature type="compositionally biased region" description="Polar residues" evidence="1">
    <location>
        <begin position="71"/>
        <end position="80"/>
    </location>
</feature>
<feature type="region of interest" description="Disordered" evidence="1">
    <location>
        <begin position="71"/>
        <end position="144"/>
    </location>
</feature>
<sequence length="144" mass="14972">MSANAPANPGAPKRNPKAPNPSIFAKRGGLIATTAALGITAFLYLNYSPTPRDTPALSMRTTGVQNIEKAYTNSGATPTHTKAYGGTQQGDKNSVHLKEGGGTGESTKLSPFEKGGMGDEQRPKPASKAGEIFDQTMLGSHKGK</sequence>
<dbReference type="EMBL" id="JAVRRG010000116">
    <property type="protein sequence ID" value="KAK5084090.1"/>
    <property type="molecule type" value="Genomic_DNA"/>
</dbReference>
<comment type="caution">
    <text evidence="3">The sequence shown here is derived from an EMBL/GenBank/DDBJ whole genome shotgun (WGS) entry which is preliminary data.</text>
</comment>
<name>A0ABR0K2X4_9EURO</name>
<feature type="transmembrane region" description="Helical" evidence="2">
    <location>
        <begin position="29"/>
        <end position="47"/>
    </location>
</feature>
<evidence type="ECO:0000313" key="4">
    <source>
        <dbReference type="Proteomes" id="UP001345013"/>
    </source>
</evidence>
<evidence type="ECO:0000256" key="1">
    <source>
        <dbReference type="SAM" id="MobiDB-lite"/>
    </source>
</evidence>
<evidence type="ECO:0000256" key="2">
    <source>
        <dbReference type="SAM" id="Phobius"/>
    </source>
</evidence>
<feature type="region of interest" description="Disordered" evidence="1">
    <location>
        <begin position="1"/>
        <end position="24"/>
    </location>
</feature>
<gene>
    <name evidence="3" type="ORF">LTR24_007588</name>
</gene>
<dbReference type="Proteomes" id="UP001345013">
    <property type="component" value="Unassembled WGS sequence"/>
</dbReference>
<keyword evidence="2" id="KW-1133">Transmembrane helix</keyword>
<accession>A0ABR0K2X4</accession>
<proteinExistence type="predicted"/>
<keyword evidence="2" id="KW-0812">Transmembrane</keyword>
<reference evidence="3 4" key="1">
    <citation type="submission" date="2023-08" db="EMBL/GenBank/DDBJ databases">
        <title>Black Yeasts Isolated from many extreme environments.</title>
        <authorList>
            <person name="Coleine C."/>
            <person name="Stajich J.E."/>
            <person name="Selbmann L."/>
        </authorList>
    </citation>
    <scope>NUCLEOTIDE SEQUENCE [LARGE SCALE GENOMIC DNA]</scope>
    <source>
        <strain evidence="3 4">CCFEE 5885</strain>
    </source>
</reference>
<evidence type="ECO:0000313" key="3">
    <source>
        <dbReference type="EMBL" id="KAK5084090.1"/>
    </source>
</evidence>